<keyword evidence="2" id="KW-0574">Periplasm</keyword>
<sequence>MSYAMNRRQVLRASAALGSLAAMGAASGMLSPRVAAAAGQLVITSYGGRYERFWRETLLPPFEQATGTEAVVDVGLGVNWAANLRASGPEKPAYSYVMMNELVGALLRQEGFFKQWPAQKVPNLAKVHPKAVVGDGMGVTAMVSPIGIAYRTDLVKAPPKSWKDLWDNEEFKGKIGLFQISNTAGYMFLMMISQIYGSNALDFDAGFAQIEKLVPFPTGDLAGALAILLTRGEIAACPLDLGETINMQKKGAPVAFIAPEEGMFMFDQTFDLLRAAPNEDAACAFLDHVLSEEMQVKLAEEFSYIPVNTSTVLPEELAKSLMFTANDLDKIVSFDWIEANKVRDQVTERWNRTVR</sequence>
<dbReference type="RefSeq" id="WP_085463078.1">
    <property type="nucleotide sequence ID" value="NZ_FXBL01000004.1"/>
</dbReference>
<reference evidence="4 5" key="1">
    <citation type="submission" date="2017-04" db="EMBL/GenBank/DDBJ databases">
        <authorList>
            <person name="Afonso C.L."/>
            <person name="Miller P.J."/>
            <person name="Scott M.A."/>
            <person name="Spackman E."/>
            <person name="Goraichik I."/>
            <person name="Dimitrov K.M."/>
            <person name="Suarez D.L."/>
            <person name="Swayne D.E."/>
        </authorList>
    </citation>
    <scope>NUCLEOTIDE SEQUENCE [LARGE SCALE GENOMIC DNA]</scope>
    <source>
        <strain evidence="4 5">B5P</strain>
    </source>
</reference>
<dbReference type="CDD" id="cd13589">
    <property type="entry name" value="PBP2_polyamine_RpCGA009"/>
    <property type="match status" value="1"/>
</dbReference>
<dbReference type="Pfam" id="PF13416">
    <property type="entry name" value="SBP_bac_8"/>
    <property type="match status" value="1"/>
</dbReference>
<feature type="chain" id="PRO_5013118352" evidence="3">
    <location>
        <begin position="25"/>
        <end position="355"/>
    </location>
</feature>
<evidence type="ECO:0000256" key="3">
    <source>
        <dbReference type="SAM" id="SignalP"/>
    </source>
</evidence>
<evidence type="ECO:0000256" key="1">
    <source>
        <dbReference type="ARBA" id="ARBA00022729"/>
    </source>
</evidence>
<dbReference type="AlphaFoldDB" id="A0A1X7MXR8"/>
<dbReference type="Proteomes" id="UP000193083">
    <property type="component" value="Unassembled WGS sequence"/>
</dbReference>
<dbReference type="InterPro" id="IPR006311">
    <property type="entry name" value="TAT_signal"/>
</dbReference>
<protein>
    <submittedName>
        <fullName evidence="4">Putative spermidine/putrescine transport system substrate-binding protein</fullName>
    </submittedName>
</protein>
<dbReference type="Gene3D" id="3.40.190.10">
    <property type="entry name" value="Periplasmic binding protein-like II"/>
    <property type="match status" value="2"/>
</dbReference>
<accession>A0A1X7MXR8</accession>
<keyword evidence="5" id="KW-1185">Reference proteome</keyword>
<dbReference type="GO" id="GO:0030976">
    <property type="term" value="F:thiamine pyrophosphate binding"/>
    <property type="evidence" value="ECO:0007669"/>
    <property type="project" value="TreeGrafter"/>
</dbReference>
<dbReference type="PANTHER" id="PTHR30006:SF2">
    <property type="entry name" value="ABC TRANSPORTER SUBSTRATE-BINDING PROTEIN"/>
    <property type="match status" value="1"/>
</dbReference>
<dbReference type="SUPFAM" id="SSF53850">
    <property type="entry name" value="Periplasmic binding protein-like II"/>
    <property type="match status" value="1"/>
</dbReference>
<evidence type="ECO:0000313" key="4">
    <source>
        <dbReference type="EMBL" id="SMH29669.1"/>
    </source>
</evidence>
<dbReference type="PANTHER" id="PTHR30006">
    <property type="entry name" value="THIAMINE-BINDING PERIPLASMIC PROTEIN-RELATED"/>
    <property type="match status" value="1"/>
</dbReference>
<dbReference type="InterPro" id="IPR006059">
    <property type="entry name" value="SBP"/>
</dbReference>
<dbReference type="EMBL" id="FXBL01000004">
    <property type="protein sequence ID" value="SMH29669.1"/>
    <property type="molecule type" value="Genomic_DNA"/>
</dbReference>
<name>A0A1X7MXR8_9HYPH</name>
<evidence type="ECO:0000313" key="5">
    <source>
        <dbReference type="Proteomes" id="UP000193083"/>
    </source>
</evidence>
<evidence type="ECO:0000256" key="2">
    <source>
        <dbReference type="ARBA" id="ARBA00022764"/>
    </source>
</evidence>
<dbReference type="GO" id="GO:0015888">
    <property type="term" value="P:thiamine transport"/>
    <property type="evidence" value="ECO:0007669"/>
    <property type="project" value="TreeGrafter"/>
</dbReference>
<dbReference type="PROSITE" id="PS51318">
    <property type="entry name" value="TAT"/>
    <property type="match status" value="1"/>
</dbReference>
<feature type="signal peptide" evidence="3">
    <location>
        <begin position="1"/>
        <end position="24"/>
    </location>
</feature>
<proteinExistence type="predicted"/>
<organism evidence="4 5">
    <name type="scientific">Mesorhizobium australicum</name>
    <dbReference type="NCBI Taxonomy" id="536018"/>
    <lineage>
        <taxon>Bacteria</taxon>
        <taxon>Pseudomonadati</taxon>
        <taxon>Pseudomonadota</taxon>
        <taxon>Alphaproteobacteria</taxon>
        <taxon>Hyphomicrobiales</taxon>
        <taxon>Phyllobacteriaceae</taxon>
        <taxon>Mesorhizobium</taxon>
    </lineage>
</organism>
<dbReference type="GO" id="GO:0030288">
    <property type="term" value="C:outer membrane-bounded periplasmic space"/>
    <property type="evidence" value="ECO:0007669"/>
    <property type="project" value="TreeGrafter"/>
</dbReference>
<keyword evidence="1 3" id="KW-0732">Signal</keyword>
<dbReference type="OrthoDB" id="9769319at2"/>
<gene>
    <name evidence="4" type="ORF">SAMN02982922_0927</name>
</gene>
<dbReference type="GO" id="GO:0030975">
    <property type="term" value="F:thiamine binding"/>
    <property type="evidence" value="ECO:0007669"/>
    <property type="project" value="TreeGrafter"/>
</dbReference>